<evidence type="ECO:0000313" key="3">
    <source>
        <dbReference type="EMBL" id="VEB06739.1"/>
    </source>
</evidence>
<evidence type="ECO:0000256" key="1">
    <source>
        <dbReference type="ARBA" id="ARBA00022898"/>
    </source>
</evidence>
<dbReference type="Gene3D" id="3.90.1150.10">
    <property type="entry name" value="Aspartate Aminotransferase, domain 1"/>
    <property type="match status" value="1"/>
</dbReference>
<feature type="region of interest" description="Disordered" evidence="2">
    <location>
        <begin position="66"/>
        <end position="86"/>
    </location>
</feature>
<evidence type="ECO:0000256" key="2">
    <source>
        <dbReference type="SAM" id="MobiDB-lite"/>
    </source>
</evidence>
<dbReference type="Pfam" id="PF00202">
    <property type="entry name" value="Aminotran_3"/>
    <property type="match status" value="1"/>
</dbReference>
<dbReference type="SUPFAM" id="SSF53383">
    <property type="entry name" value="PLP-dependent transferases"/>
    <property type="match status" value="1"/>
</dbReference>
<dbReference type="GO" id="GO:0004015">
    <property type="term" value="F:adenosylmethionine-8-amino-7-oxononanoate transaminase activity"/>
    <property type="evidence" value="ECO:0007669"/>
    <property type="project" value="UniProtKB-EC"/>
</dbReference>
<protein>
    <submittedName>
        <fullName evidence="3">Adenosylmethionine-8-amino-7-oxononanoate aminotransferase</fullName>
        <ecNumber evidence="3">2.6.1.62</ecNumber>
    </submittedName>
</protein>
<evidence type="ECO:0000313" key="4">
    <source>
        <dbReference type="Proteomes" id="UP000282433"/>
    </source>
</evidence>
<dbReference type="InterPro" id="IPR005814">
    <property type="entry name" value="Aminotrans_3"/>
</dbReference>
<keyword evidence="1" id="KW-0663">Pyridoxal phosphate</keyword>
<organism evidence="3 4">
    <name type="scientific">Klebsiella pneumoniae</name>
    <dbReference type="NCBI Taxonomy" id="573"/>
    <lineage>
        <taxon>Bacteria</taxon>
        <taxon>Pseudomonadati</taxon>
        <taxon>Pseudomonadota</taxon>
        <taxon>Gammaproteobacteria</taxon>
        <taxon>Enterobacterales</taxon>
        <taxon>Enterobacteriaceae</taxon>
        <taxon>Klebsiella/Raoultella group</taxon>
        <taxon>Klebsiella</taxon>
        <taxon>Klebsiella pneumoniae complex</taxon>
    </lineage>
</organism>
<dbReference type="InterPro" id="IPR015424">
    <property type="entry name" value="PyrdxlP-dep_Trfase"/>
</dbReference>
<sequence length="86" mass="8857">MGNPLACAVAGESLRLLESGEWQPQVAAIEAQLQAELAPARGSALVADVRVLGAIGVVETRRPGQTWPPCSAFSSSRESGSVRLAG</sequence>
<dbReference type="AlphaFoldDB" id="A0A3S4KMX5"/>
<dbReference type="EC" id="2.6.1.62" evidence="3"/>
<keyword evidence="3" id="KW-0032">Aminotransferase</keyword>
<dbReference type="GO" id="GO:0030170">
    <property type="term" value="F:pyridoxal phosphate binding"/>
    <property type="evidence" value="ECO:0007669"/>
    <property type="project" value="InterPro"/>
</dbReference>
<name>A0A3S4KMX5_KLEPN</name>
<dbReference type="EMBL" id="LR134162">
    <property type="protein sequence ID" value="VEB06739.1"/>
    <property type="molecule type" value="Genomic_DNA"/>
</dbReference>
<dbReference type="InterPro" id="IPR015421">
    <property type="entry name" value="PyrdxlP-dep_Trfase_major"/>
</dbReference>
<dbReference type="Proteomes" id="UP000282433">
    <property type="component" value="Chromosome"/>
</dbReference>
<dbReference type="InterPro" id="IPR015422">
    <property type="entry name" value="PyrdxlP-dep_Trfase_small"/>
</dbReference>
<accession>A0A3S4KMX5</accession>
<dbReference type="Gene3D" id="3.40.640.10">
    <property type="entry name" value="Type I PLP-dependent aspartate aminotransferase-like (Major domain)"/>
    <property type="match status" value="1"/>
</dbReference>
<gene>
    <name evidence="3" type="primary">bioA_1</name>
    <name evidence="3" type="ORF">NCTC13635_06246</name>
</gene>
<proteinExistence type="predicted"/>
<keyword evidence="3" id="KW-0808">Transferase</keyword>
<reference evidence="3 4" key="1">
    <citation type="submission" date="2018-12" db="EMBL/GenBank/DDBJ databases">
        <authorList>
            <consortium name="Pathogen Informatics"/>
        </authorList>
    </citation>
    <scope>NUCLEOTIDE SEQUENCE [LARGE SCALE GENOMIC DNA]</scope>
    <source>
        <strain evidence="3 4">NCTC13635</strain>
    </source>
</reference>